<evidence type="ECO:0000313" key="2">
    <source>
        <dbReference type="Proteomes" id="UP000828390"/>
    </source>
</evidence>
<dbReference type="EMBL" id="JAIWYP010000001">
    <property type="protein sequence ID" value="KAH3888484.1"/>
    <property type="molecule type" value="Genomic_DNA"/>
</dbReference>
<accession>A0A9D4N764</accession>
<evidence type="ECO:0000313" key="1">
    <source>
        <dbReference type="EMBL" id="KAH3888484.1"/>
    </source>
</evidence>
<organism evidence="1 2">
    <name type="scientific">Dreissena polymorpha</name>
    <name type="common">Zebra mussel</name>
    <name type="synonym">Mytilus polymorpha</name>
    <dbReference type="NCBI Taxonomy" id="45954"/>
    <lineage>
        <taxon>Eukaryota</taxon>
        <taxon>Metazoa</taxon>
        <taxon>Spiralia</taxon>
        <taxon>Lophotrochozoa</taxon>
        <taxon>Mollusca</taxon>
        <taxon>Bivalvia</taxon>
        <taxon>Autobranchia</taxon>
        <taxon>Heteroconchia</taxon>
        <taxon>Euheterodonta</taxon>
        <taxon>Imparidentia</taxon>
        <taxon>Neoheterodontei</taxon>
        <taxon>Myida</taxon>
        <taxon>Dreissenoidea</taxon>
        <taxon>Dreissenidae</taxon>
        <taxon>Dreissena</taxon>
    </lineage>
</organism>
<gene>
    <name evidence="1" type="ORF">DPMN_012520</name>
</gene>
<dbReference type="Proteomes" id="UP000828390">
    <property type="component" value="Unassembled WGS sequence"/>
</dbReference>
<reference evidence="1" key="2">
    <citation type="submission" date="2020-11" db="EMBL/GenBank/DDBJ databases">
        <authorList>
            <person name="McCartney M.A."/>
            <person name="Auch B."/>
            <person name="Kono T."/>
            <person name="Mallez S."/>
            <person name="Becker A."/>
            <person name="Gohl D.M."/>
            <person name="Silverstein K.A.T."/>
            <person name="Koren S."/>
            <person name="Bechman K.B."/>
            <person name="Herman A."/>
            <person name="Abrahante J.E."/>
            <person name="Garbe J."/>
        </authorList>
    </citation>
    <scope>NUCLEOTIDE SEQUENCE</scope>
    <source>
        <strain evidence="1">Duluth1</strain>
        <tissue evidence="1">Whole animal</tissue>
    </source>
</reference>
<comment type="caution">
    <text evidence="1">The sequence shown here is derived from an EMBL/GenBank/DDBJ whole genome shotgun (WGS) entry which is preliminary data.</text>
</comment>
<sequence length="53" mass="5874">MTKGRRRGGLGASRSYSTGQLLRTHRRLCQLKAICQSNFALPQRKRSAAPSSN</sequence>
<dbReference type="AlphaFoldDB" id="A0A9D4N764"/>
<protein>
    <submittedName>
        <fullName evidence="1">Uncharacterized protein</fullName>
    </submittedName>
</protein>
<reference evidence="1" key="1">
    <citation type="journal article" date="2019" name="bioRxiv">
        <title>The Genome of the Zebra Mussel, Dreissena polymorpha: A Resource for Invasive Species Research.</title>
        <authorList>
            <person name="McCartney M.A."/>
            <person name="Auch B."/>
            <person name="Kono T."/>
            <person name="Mallez S."/>
            <person name="Zhang Y."/>
            <person name="Obille A."/>
            <person name="Becker A."/>
            <person name="Abrahante J.E."/>
            <person name="Garbe J."/>
            <person name="Badalamenti J.P."/>
            <person name="Herman A."/>
            <person name="Mangelson H."/>
            <person name="Liachko I."/>
            <person name="Sullivan S."/>
            <person name="Sone E.D."/>
            <person name="Koren S."/>
            <person name="Silverstein K.A.T."/>
            <person name="Beckman K.B."/>
            <person name="Gohl D.M."/>
        </authorList>
    </citation>
    <scope>NUCLEOTIDE SEQUENCE</scope>
    <source>
        <strain evidence="1">Duluth1</strain>
        <tissue evidence="1">Whole animal</tissue>
    </source>
</reference>
<keyword evidence="2" id="KW-1185">Reference proteome</keyword>
<name>A0A9D4N764_DREPO</name>
<proteinExistence type="predicted"/>